<dbReference type="AlphaFoldDB" id="A0A195B6A3"/>
<protein>
    <submittedName>
        <fullName evidence="11">Mitochondrial import receptor subunit TOM70</fullName>
    </submittedName>
</protein>
<feature type="repeat" description="TPR" evidence="10">
    <location>
        <begin position="320"/>
        <end position="353"/>
    </location>
</feature>
<dbReference type="Pfam" id="PF13181">
    <property type="entry name" value="TPR_8"/>
    <property type="match status" value="3"/>
</dbReference>
<comment type="subcellular location">
    <subcellularLocation>
        <location evidence="1">Mitochondrion outer membrane</location>
        <topology evidence="1">Single-pass membrane protein</topology>
    </subcellularLocation>
</comment>
<keyword evidence="5 10" id="KW-0802">TPR repeat</keyword>
<dbReference type="Proteomes" id="UP000078540">
    <property type="component" value="Unassembled WGS sequence"/>
</dbReference>
<dbReference type="GO" id="GO:0030943">
    <property type="term" value="F:mitochondrion targeting sequence binding"/>
    <property type="evidence" value="ECO:0007669"/>
    <property type="project" value="TreeGrafter"/>
</dbReference>
<keyword evidence="2" id="KW-0812">Transmembrane</keyword>
<evidence type="ECO:0000256" key="6">
    <source>
        <dbReference type="ARBA" id="ARBA00022989"/>
    </source>
</evidence>
<dbReference type="Pfam" id="PF13432">
    <property type="entry name" value="TPR_16"/>
    <property type="match status" value="1"/>
</dbReference>
<evidence type="ECO:0000256" key="9">
    <source>
        <dbReference type="ARBA" id="ARBA00038030"/>
    </source>
</evidence>
<dbReference type="GO" id="GO:0045039">
    <property type="term" value="P:protein insertion into mitochondrial inner membrane"/>
    <property type="evidence" value="ECO:0007669"/>
    <property type="project" value="TreeGrafter"/>
</dbReference>
<accession>A0A195B6A3</accession>
<keyword evidence="7" id="KW-0496">Mitochondrion</keyword>
<dbReference type="Gene3D" id="1.25.40.10">
    <property type="entry name" value="Tetratricopeptide repeat domain"/>
    <property type="match status" value="2"/>
</dbReference>
<feature type="repeat" description="TPR" evidence="10">
    <location>
        <begin position="210"/>
        <end position="243"/>
    </location>
</feature>
<dbReference type="InterPro" id="IPR011990">
    <property type="entry name" value="TPR-like_helical_dom_sf"/>
</dbReference>
<dbReference type="PANTHER" id="PTHR46208">
    <property type="entry name" value="MITOCHONDRIAL IMPORT RECEPTOR SUBUNIT TOM70"/>
    <property type="match status" value="1"/>
</dbReference>
<dbReference type="SUPFAM" id="SSF48452">
    <property type="entry name" value="TPR-like"/>
    <property type="match status" value="2"/>
</dbReference>
<evidence type="ECO:0000313" key="11">
    <source>
        <dbReference type="EMBL" id="KYM80036.1"/>
    </source>
</evidence>
<keyword evidence="8" id="KW-0472">Membrane</keyword>
<keyword evidence="4" id="KW-1000">Mitochondrion outer membrane</keyword>
<sequence>MGQYDEAIAQYNKVIDICPKEELNDLAIFYQNIAAANEQLKNYSFVKAYCTKALELNSRYTKALLRRARVLEQTGDLEAAFKDLIIACIHDNFSNKTFLAKIRELCHKLVEQQARENLAKSLKIIESTEFDKLPPSKLEVLLLRATFYVLSGDYISVIQDFESLLNSEDVFDDIKICVFVRRANLYMQLEMLEIAFKDFELAIGINPRYGDIYYQRGQIYLLIERLCEAKRDFEKAVECNSNFGMAYLQTCYMDFSFAYNNMDIRLVKVAVKKLERAFKKFPNPPESIFCCNLYADVHRHNFHKADACLVKAIQKYPEHAYVYETRGALQFKHDNINKAIKCFNKAIELDYKCEIAYKQLGKLEMQRGNIEEAIKLFDKSVTYCKIFKEQLEIYNLREAAKIELYIKNQLGGIPWLLREFTRFIDIEIAVELLNCLIS</sequence>
<keyword evidence="3" id="KW-0677">Repeat</keyword>
<evidence type="ECO:0000256" key="3">
    <source>
        <dbReference type="ARBA" id="ARBA00022737"/>
    </source>
</evidence>
<proteinExistence type="inferred from homology"/>
<dbReference type="PROSITE" id="PS50005">
    <property type="entry name" value="TPR"/>
    <property type="match status" value="2"/>
</dbReference>
<evidence type="ECO:0000313" key="12">
    <source>
        <dbReference type="Proteomes" id="UP000078540"/>
    </source>
</evidence>
<evidence type="ECO:0000256" key="10">
    <source>
        <dbReference type="PROSITE-ProRule" id="PRU00339"/>
    </source>
</evidence>
<dbReference type="STRING" id="520822.A0A195B6A3"/>
<evidence type="ECO:0000256" key="1">
    <source>
        <dbReference type="ARBA" id="ARBA00004572"/>
    </source>
</evidence>
<evidence type="ECO:0000256" key="7">
    <source>
        <dbReference type="ARBA" id="ARBA00023128"/>
    </source>
</evidence>
<keyword evidence="6" id="KW-1133">Transmembrane helix</keyword>
<reference evidence="11 12" key="1">
    <citation type="submission" date="2015-09" db="EMBL/GenBank/DDBJ databases">
        <title>Atta colombica WGS genome.</title>
        <authorList>
            <person name="Nygaard S."/>
            <person name="Hu H."/>
            <person name="Boomsma J."/>
            <person name="Zhang G."/>
        </authorList>
    </citation>
    <scope>NUCLEOTIDE SEQUENCE [LARGE SCALE GENOMIC DNA]</scope>
    <source>
        <strain evidence="11">Treedump-2</strain>
        <tissue evidence="11">Whole body</tissue>
    </source>
</reference>
<gene>
    <name evidence="11" type="ORF">ALC53_09562</name>
</gene>
<evidence type="ECO:0000256" key="2">
    <source>
        <dbReference type="ARBA" id="ARBA00022692"/>
    </source>
</evidence>
<evidence type="ECO:0000256" key="5">
    <source>
        <dbReference type="ARBA" id="ARBA00022803"/>
    </source>
</evidence>
<evidence type="ECO:0000256" key="4">
    <source>
        <dbReference type="ARBA" id="ARBA00022787"/>
    </source>
</evidence>
<name>A0A195B6A3_9HYME</name>
<organism evidence="11 12">
    <name type="scientific">Atta colombica</name>
    <dbReference type="NCBI Taxonomy" id="520822"/>
    <lineage>
        <taxon>Eukaryota</taxon>
        <taxon>Metazoa</taxon>
        <taxon>Ecdysozoa</taxon>
        <taxon>Arthropoda</taxon>
        <taxon>Hexapoda</taxon>
        <taxon>Insecta</taxon>
        <taxon>Pterygota</taxon>
        <taxon>Neoptera</taxon>
        <taxon>Endopterygota</taxon>
        <taxon>Hymenoptera</taxon>
        <taxon>Apocrita</taxon>
        <taxon>Aculeata</taxon>
        <taxon>Formicoidea</taxon>
        <taxon>Formicidae</taxon>
        <taxon>Myrmicinae</taxon>
        <taxon>Atta</taxon>
    </lineage>
</organism>
<dbReference type="GO" id="GO:0030150">
    <property type="term" value="P:protein import into mitochondrial matrix"/>
    <property type="evidence" value="ECO:0007669"/>
    <property type="project" value="TreeGrafter"/>
</dbReference>
<keyword evidence="12" id="KW-1185">Reference proteome</keyword>
<dbReference type="SMART" id="SM00028">
    <property type="entry name" value="TPR"/>
    <property type="match status" value="6"/>
</dbReference>
<dbReference type="GO" id="GO:0005741">
    <property type="term" value="C:mitochondrial outer membrane"/>
    <property type="evidence" value="ECO:0007669"/>
    <property type="project" value="UniProtKB-SubCell"/>
</dbReference>
<dbReference type="InterPro" id="IPR019734">
    <property type="entry name" value="TPR_rpt"/>
</dbReference>
<comment type="similarity">
    <text evidence="9">Belongs to the Tom70 family.</text>
</comment>
<dbReference type="GO" id="GO:0008320">
    <property type="term" value="F:protein transmembrane transporter activity"/>
    <property type="evidence" value="ECO:0007669"/>
    <property type="project" value="TreeGrafter"/>
</dbReference>
<dbReference type="PANTHER" id="PTHR46208:SF1">
    <property type="entry name" value="MITOCHONDRIAL IMPORT RECEPTOR SUBUNIT TOM70"/>
    <property type="match status" value="1"/>
</dbReference>
<dbReference type="EMBL" id="KQ976579">
    <property type="protein sequence ID" value="KYM80036.1"/>
    <property type="molecule type" value="Genomic_DNA"/>
</dbReference>
<keyword evidence="11" id="KW-0675">Receptor</keyword>
<evidence type="ECO:0000256" key="8">
    <source>
        <dbReference type="ARBA" id="ARBA00023136"/>
    </source>
</evidence>